<gene>
    <name evidence="1" type="ORF">CLAFUR5_12087</name>
</gene>
<dbReference type="KEGG" id="ffu:CLAFUR5_12087"/>
<dbReference type="RefSeq" id="XP_047767489.1">
    <property type="nucleotide sequence ID" value="XM_047911235.1"/>
</dbReference>
<dbReference type="GeneID" id="71991965"/>
<reference evidence="1" key="1">
    <citation type="submission" date="2021-12" db="EMBL/GenBank/DDBJ databases">
        <authorList>
            <person name="Zaccaron A."/>
            <person name="Stergiopoulos I."/>
        </authorList>
    </citation>
    <scope>NUCLEOTIDE SEQUENCE</scope>
    <source>
        <strain evidence="1">Race5_Kim</strain>
    </source>
</reference>
<keyword evidence="2" id="KW-1185">Reference proteome</keyword>
<evidence type="ECO:0000313" key="2">
    <source>
        <dbReference type="Proteomes" id="UP000756132"/>
    </source>
</evidence>
<dbReference type="OrthoDB" id="3350591at2759"/>
<proteinExistence type="predicted"/>
<dbReference type="Proteomes" id="UP000756132">
    <property type="component" value="Chromosome 10"/>
</dbReference>
<dbReference type="Pfam" id="PF12311">
    <property type="entry name" value="DUF3632"/>
    <property type="match status" value="1"/>
</dbReference>
<protein>
    <submittedName>
        <fullName evidence="1">Uncharacterized protein</fullName>
    </submittedName>
</protein>
<name>A0A9Q8UUP8_PASFU</name>
<accession>A0A9Q8UUP8</accession>
<dbReference type="InterPro" id="IPR053204">
    <property type="entry name" value="Oxopyrrolidines_Biosynth-assoc"/>
</dbReference>
<dbReference type="AlphaFoldDB" id="A0A9Q8UUP8"/>
<dbReference type="InterPro" id="IPR022085">
    <property type="entry name" value="OpdG"/>
</dbReference>
<dbReference type="OMA" id="QREGWLC"/>
<organism evidence="1 2">
    <name type="scientific">Passalora fulva</name>
    <name type="common">Tomato leaf mold</name>
    <name type="synonym">Cladosporium fulvum</name>
    <dbReference type="NCBI Taxonomy" id="5499"/>
    <lineage>
        <taxon>Eukaryota</taxon>
        <taxon>Fungi</taxon>
        <taxon>Dikarya</taxon>
        <taxon>Ascomycota</taxon>
        <taxon>Pezizomycotina</taxon>
        <taxon>Dothideomycetes</taxon>
        <taxon>Dothideomycetidae</taxon>
        <taxon>Mycosphaerellales</taxon>
        <taxon>Mycosphaerellaceae</taxon>
        <taxon>Fulvia</taxon>
    </lineage>
</organism>
<dbReference type="PANTHER" id="PTHR38797:SF4">
    <property type="entry name" value="NUCLEAR PORE COMPLEX PROTEIN NUP85"/>
    <property type="match status" value="1"/>
</dbReference>
<evidence type="ECO:0000313" key="1">
    <source>
        <dbReference type="EMBL" id="UJO23123.1"/>
    </source>
</evidence>
<dbReference type="EMBL" id="CP090172">
    <property type="protein sequence ID" value="UJO23123.1"/>
    <property type="molecule type" value="Genomic_DNA"/>
</dbReference>
<reference evidence="1" key="2">
    <citation type="journal article" date="2022" name="Microb. Genom.">
        <title>A chromosome-scale genome assembly of the tomato pathogen Cladosporium fulvum reveals a compartmentalized genome architecture and the presence of a dispensable chromosome.</title>
        <authorList>
            <person name="Zaccaron A.Z."/>
            <person name="Chen L.H."/>
            <person name="Samaras A."/>
            <person name="Stergiopoulos I."/>
        </authorList>
    </citation>
    <scope>NUCLEOTIDE SEQUENCE</scope>
    <source>
        <strain evidence="1">Race5_Kim</strain>
    </source>
</reference>
<sequence>MAAHDTSTQRTERFRQLYNADMTALDSQSTTAQLVTIVDDMVLGDQTPKAAAEHAAQLILVENEPEKPYVSLLAIPHHAALHTEDESVLKKLVDFMTALANLPDAINESSQPKTATTYNPEVKSGILRFQPGEAIVFENGALWRDLPNWSMMITESHQGPEQWLVKHRGQDDEATATQKWKTFNTYLAFFVASPEARATLALSNLSWLGLKTVAMILESSGDAWNFHEELWTPAGKVWMRVAGEELAKVCAKGDQKHRPGELWQAEGGGDACDEQRFEFWKQRMAEKGW</sequence>
<dbReference type="PANTHER" id="PTHR38797">
    <property type="entry name" value="NUCLEAR PORE COMPLEX PROTEIN NUP85-RELATED"/>
    <property type="match status" value="1"/>
</dbReference>